<dbReference type="AlphaFoldDB" id="F8FB19"/>
<protein>
    <submittedName>
        <fullName evidence="1">Uncharacterized protein</fullName>
    </submittedName>
</protein>
<sequence>MSMMELKEIVRRAEQVLSVSWKAVYERRITELEEMFKAYGDRAYGAWIQDFMSPVAAHFSQEGITLKSGFQLKNSIENWGPPEERERCIWYTLSANDGAPIGSLMLQVYHSHRAFHIPRPPRLLELETVEREEILSLLSRASTRVRWDRKEERLPPAEGQWSGAVKWEYASDVSLGDCLNGTEGDHSSWALDEALSHWGRYGWELVSVVPSGAKTIAYFKRSYQDSCLP</sequence>
<dbReference type="EMBL" id="CP002869">
    <property type="protein sequence ID" value="AEI41662.1"/>
    <property type="molecule type" value="Genomic_DNA"/>
</dbReference>
<proteinExistence type="predicted"/>
<dbReference type="Proteomes" id="UP000006620">
    <property type="component" value="Chromosome"/>
</dbReference>
<dbReference type="InterPro" id="IPR046064">
    <property type="entry name" value="DUF6022"/>
</dbReference>
<organism evidence="1 2">
    <name type="scientific">Paenibacillus mucilaginosus (strain KNP414)</name>
    <dbReference type="NCBI Taxonomy" id="1036673"/>
    <lineage>
        <taxon>Bacteria</taxon>
        <taxon>Bacillati</taxon>
        <taxon>Bacillota</taxon>
        <taxon>Bacilli</taxon>
        <taxon>Bacillales</taxon>
        <taxon>Paenibacillaceae</taxon>
        <taxon>Paenibacillus</taxon>
    </lineage>
</organism>
<gene>
    <name evidence="1" type="ordered locus">KNP414_03104</name>
</gene>
<name>F8FB19_PAEMK</name>
<dbReference type="PATRIC" id="fig|1036673.3.peg.2850"/>
<dbReference type="HOGENOM" id="CLU_1208842_0_0_9"/>
<dbReference type="RefSeq" id="WP_013916821.1">
    <property type="nucleotide sequence ID" value="NC_015690.1"/>
</dbReference>
<evidence type="ECO:0000313" key="1">
    <source>
        <dbReference type="EMBL" id="AEI41662.1"/>
    </source>
</evidence>
<reference evidence="1 2" key="2">
    <citation type="journal article" date="2013" name="Genome Announc.">
        <title>Genome Sequence of Growth-Improving Paenibacillus mucilaginosus Strain KNP414.</title>
        <authorList>
            <person name="Lu J.J."/>
            <person name="Wang J.F."/>
            <person name="Hu X.F."/>
        </authorList>
    </citation>
    <scope>NUCLEOTIDE SEQUENCE [LARGE SCALE GENOMIC DNA]</scope>
    <source>
        <strain evidence="1 2">KNP414</strain>
    </source>
</reference>
<dbReference type="KEGG" id="pms:KNP414_03104"/>
<reference evidence="2" key="1">
    <citation type="submission" date="2011-06" db="EMBL/GenBank/DDBJ databases">
        <title>Complete genome sequence of Paenibacillus mucilaginosus KNP414.</title>
        <authorList>
            <person name="Wang J."/>
            <person name="Hu S."/>
            <person name="Hu X."/>
            <person name="Zhang B."/>
            <person name="Dong D."/>
            <person name="Zhang S."/>
            <person name="Zhao K."/>
            <person name="Wu D."/>
        </authorList>
    </citation>
    <scope>NUCLEOTIDE SEQUENCE [LARGE SCALE GENOMIC DNA]</scope>
    <source>
        <strain evidence="2">KNP414</strain>
    </source>
</reference>
<dbReference type="Pfam" id="PF19486">
    <property type="entry name" value="DUF6022"/>
    <property type="match status" value="1"/>
</dbReference>
<accession>F8FB19</accession>
<evidence type="ECO:0000313" key="2">
    <source>
        <dbReference type="Proteomes" id="UP000006620"/>
    </source>
</evidence>